<keyword evidence="3" id="KW-0808">Transferase</keyword>
<protein>
    <recommendedName>
        <fullName evidence="2">1-phosphatidylinositol 4-kinase</fullName>
        <ecNumber evidence="2">2.7.1.67</ecNumber>
    </recommendedName>
</protein>
<feature type="compositionally biased region" description="Polar residues" evidence="7">
    <location>
        <begin position="538"/>
        <end position="552"/>
    </location>
</feature>
<dbReference type="PANTHER" id="PTHR45800:SF11">
    <property type="entry name" value="PHOSPHATIDYLINOSITOL 3-KINASE-RELATED PROTEIN KINASE"/>
    <property type="match status" value="1"/>
</dbReference>
<evidence type="ECO:0000256" key="6">
    <source>
        <dbReference type="ARBA" id="ARBA00022840"/>
    </source>
</evidence>
<keyword evidence="5 9" id="KW-0418">Kinase</keyword>
<dbReference type="InterPro" id="IPR000403">
    <property type="entry name" value="PI3/4_kinase_cat_dom"/>
</dbReference>
<dbReference type="GO" id="GO:0004430">
    <property type="term" value="F:1-phosphatidylinositol 4-kinase activity"/>
    <property type="evidence" value="ECO:0007669"/>
    <property type="project" value="UniProtKB-EC"/>
</dbReference>
<evidence type="ECO:0000256" key="2">
    <source>
        <dbReference type="ARBA" id="ARBA00012169"/>
    </source>
</evidence>
<dbReference type="Proteomes" id="UP000054558">
    <property type="component" value="Unassembled WGS sequence"/>
</dbReference>
<feature type="compositionally biased region" description="Polar residues" evidence="7">
    <location>
        <begin position="559"/>
        <end position="574"/>
    </location>
</feature>
<comment type="similarity">
    <text evidence="1">Belongs to the PI3/PI4-kinase family. Type II PI4K subfamily.</text>
</comment>
<feature type="domain" description="PI3K/PI4K catalytic" evidence="8">
    <location>
        <begin position="156"/>
        <end position="466"/>
    </location>
</feature>
<dbReference type="PANTHER" id="PTHR45800">
    <property type="entry name" value="PHOSPHATIDYLINOSITOL 4-KINASE GAMMA"/>
    <property type="match status" value="1"/>
</dbReference>
<dbReference type="EC" id="2.7.1.67" evidence="2"/>
<dbReference type="InterPro" id="IPR044571">
    <property type="entry name" value="P4KG1-8"/>
</dbReference>
<dbReference type="PROSITE" id="PS50290">
    <property type="entry name" value="PI3_4_KINASE_3"/>
    <property type="match status" value="1"/>
</dbReference>
<evidence type="ECO:0000256" key="7">
    <source>
        <dbReference type="SAM" id="MobiDB-lite"/>
    </source>
</evidence>
<gene>
    <name evidence="9" type="ORF">KFL_002400030</name>
</gene>
<proteinExistence type="inferred from homology"/>
<dbReference type="GO" id="GO:0005524">
    <property type="term" value="F:ATP binding"/>
    <property type="evidence" value="ECO:0007669"/>
    <property type="project" value="UniProtKB-KW"/>
</dbReference>
<evidence type="ECO:0000259" key="8">
    <source>
        <dbReference type="PROSITE" id="PS50290"/>
    </source>
</evidence>
<feature type="region of interest" description="Disordered" evidence="7">
    <location>
        <begin position="499"/>
        <end position="579"/>
    </location>
</feature>
<keyword evidence="4" id="KW-0547">Nucleotide-binding</keyword>
<keyword evidence="10" id="KW-1185">Reference proteome</keyword>
<reference evidence="9 10" key="1">
    <citation type="journal article" date="2014" name="Nat. Commun.">
        <title>Klebsormidium flaccidum genome reveals primary factors for plant terrestrial adaptation.</title>
        <authorList>
            <person name="Hori K."/>
            <person name="Maruyama F."/>
            <person name="Fujisawa T."/>
            <person name="Togashi T."/>
            <person name="Yamamoto N."/>
            <person name="Seo M."/>
            <person name="Sato S."/>
            <person name="Yamada T."/>
            <person name="Mori H."/>
            <person name="Tajima N."/>
            <person name="Moriyama T."/>
            <person name="Ikeuchi M."/>
            <person name="Watanabe M."/>
            <person name="Wada H."/>
            <person name="Kobayashi K."/>
            <person name="Saito M."/>
            <person name="Masuda T."/>
            <person name="Sasaki-Sekimoto Y."/>
            <person name="Mashiguchi K."/>
            <person name="Awai K."/>
            <person name="Shimojima M."/>
            <person name="Masuda S."/>
            <person name="Iwai M."/>
            <person name="Nobusawa T."/>
            <person name="Narise T."/>
            <person name="Kondo S."/>
            <person name="Saito H."/>
            <person name="Sato R."/>
            <person name="Murakawa M."/>
            <person name="Ihara Y."/>
            <person name="Oshima-Yamada Y."/>
            <person name="Ohtaka K."/>
            <person name="Satoh M."/>
            <person name="Sonobe K."/>
            <person name="Ishii M."/>
            <person name="Ohtani R."/>
            <person name="Kanamori-Sato M."/>
            <person name="Honoki R."/>
            <person name="Miyazaki D."/>
            <person name="Mochizuki H."/>
            <person name="Umetsu J."/>
            <person name="Higashi K."/>
            <person name="Shibata D."/>
            <person name="Kamiya Y."/>
            <person name="Sato N."/>
            <person name="Nakamura Y."/>
            <person name="Tabata S."/>
            <person name="Ida S."/>
            <person name="Kurokawa K."/>
            <person name="Ohta H."/>
        </authorList>
    </citation>
    <scope>NUCLEOTIDE SEQUENCE [LARGE SCALE GENOMIC DNA]</scope>
    <source>
        <strain evidence="9 10">NIES-2285</strain>
    </source>
</reference>
<dbReference type="OMA" id="DCEDDHE"/>
<keyword evidence="6" id="KW-0067">ATP-binding</keyword>
<sequence>MAPDLSGPVISMPMMSPALDQVGQELKWQRQVGRRRIFIQTEFGDVLGLEVDRAEKAGSLKKKLQTAFNIPTEHSELVCGDLVLEKELTEVRRDAPVLLTRGGLSRSQSSPCLTPPSARSFLKQDQGKVIEVVGGGSCAGKLKKVLREAVKAIDGGVIPVRTTGGLGGAYLLQNTRGDCLAILKPGDEEPLAPNNPNGFVGRSLGQPGLKKAIRVGEAAVREVAAYLLDHGGFANVPETVLVKCTHSCFHLNSPRSLGPGKGSLPVTKLGSFQEYKEHDFDCSEHGTSRFPASEVHRIGILDVRLLNLDRHSGNILVRKLGRKELEARRSEMGREATVDAGVELIPIDHGYCLPEMLEAAYFEWLHWPQASLPFSEEHLAYIAALDPARDVELLRRELPMLREACLRILHLSTLFLKRAAAMGLTLAEIGAMMSRECAGLEEEASDFELVCQAAKQRLEEDLAAFRPEDLASDHFSSEGLDDFRDEELSSVQFDMDEDDTWHSSLSPRSVSGGQLSPLASSRGTFSYSPASPSAGDSRASSTSPFSGGFANTTPPPGRNAQSPPQRSSGLTTPASRKVGFNAPLLRLEEMEPLREASPPVSSSVCHSAMGLGSSIFNRKGGHPFGRSTSSRNPHGLKSTAVRRETVLNIQGGAISSPYAAHEVVDQPGAEGPLILSNIPSRAWPTFLHYFCELIDDSLAQRRRESNLRMARLGTSCKF</sequence>
<dbReference type="CDD" id="cd17039">
    <property type="entry name" value="Ubl_ubiquitin_like"/>
    <property type="match status" value="1"/>
</dbReference>
<evidence type="ECO:0000256" key="5">
    <source>
        <dbReference type="ARBA" id="ARBA00022777"/>
    </source>
</evidence>
<evidence type="ECO:0000313" key="9">
    <source>
        <dbReference type="EMBL" id="GAQ85531.1"/>
    </source>
</evidence>
<evidence type="ECO:0000256" key="4">
    <source>
        <dbReference type="ARBA" id="ARBA00022741"/>
    </source>
</evidence>
<feature type="compositionally biased region" description="Polar residues" evidence="7">
    <location>
        <begin position="502"/>
        <end position="531"/>
    </location>
</feature>
<dbReference type="OrthoDB" id="5839at2759"/>
<name>A0A1Y1I8R2_KLENI</name>
<organism evidence="9 10">
    <name type="scientific">Klebsormidium nitens</name>
    <name type="common">Green alga</name>
    <name type="synonym">Ulothrix nitens</name>
    <dbReference type="NCBI Taxonomy" id="105231"/>
    <lineage>
        <taxon>Eukaryota</taxon>
        <taxon>Viridiplantae</taxon>
        <taxon>Streptophyta</taxon>
        <taxon>Klebsormidiophyceae</taxon>
        <taxon>Klebsormidiales</taxon>
        <taxon>Klebsormidiaceae</taxon>
        <taxon>Klebsormidium</taxon>
    </lineage>
</organism>
<dbReference type="EMBL" id="DF237189">
    <property type="protein sequence ID" value="GAQ85531.1"/>
    <property type="molecule type" value="Genomic_DNA"/>
</dbReference>
<evidence type="ECO:0000256" key="1">
    <source>
        <dbReference type="ARBA" id="ARBA00008941"/>
    </source>
</evidence>
<dbReference type="AlphaFoldDB" id="A0A1Y1I8R2"/>
<dbReference type="Pfam" id="PF00454">
    <property type="entry name" value="PI3_PI4_kinase"/>
    <property type="match status" value="1"/>
</dbReference>
<evidence type="ECO:0000256" key="3">
    <source>
        <dbReference type="ARBA" id="ARBA00022679"/>
    </source>
</evidence>
<dbReference type="STRING" id="105231.A0A1Y1I8R2"/>
<evidence type="ECO:0000313" key="10">
    <source>
        <dbReference type="Proteomes" id="UP000054558"/>
    </source>
</evidence>
<accession>A0A1Y1I8R2</accession>